<sequence length="36" mass="3933">MVGASDIFKNEQEARNEIEASEIQTSAIEVPAKAKQ</sequence>
<dbReference type="AlphaFoldDB" id="A0A834U148"/>
<proteinExistence type="predicted"/>
<gene>
    <name evidence="1" type="ORF">G2W53_018803</name>
</gene>
<organism evidence="1 2">
    <name type="scientific">Senna tora</name>
    <dbReference type="NCBI Taxonomy" id="362788"/>
    <lineage>
        <taxon>Eukaryota</taxon>
        <taxon>Viridiplantae</taxon>
        <taxon>Streptophyta</taxon>
        <taxon>Embryophyta</taxon>
        <taxon>Tracheophyta</taxon>
        <taxon>Spermatophyta</taxon>
        <taxon>Magnoliopsida</taxon>
        <taxon>eudicotyledons</taxon>
        <taxon>Gunneridae</taxon>
        <taxon>Pentapetalae</taxon>
        <taxon>rosids</taxon>
        <taxon>fabids</taxon>
        <taxon>Fabales</taxon>
        <taxon>Fabaceae</taxon>
        <taxon>Caesalpinioideae</taxon>
        <taxon>Cassia clade</taxon>
        <taxon>Senna</taxon>
    </lineage>
</organism>
<dbReference type="EMBL" id="JAAIUW010000006">
    <property type="protein sequence ID" value="KAF7827639.1"/>
    <property type="molecule type" value="Genomic_DNA"/>
</dbReference>
<name>A0A834U148_9FABA</name>
<protein>
    <submittedName>
        <fullName evidence="1">Uncharacterized protein</fullName>
    </submittedName>
</protein>
<keyword evidence="2" id="KW-1185">Reference proteome</keyword>
<comment type="caution">
    <text evidence="1">The sequence shown here is derived from an EMBL/GenBank/DDBJ whole genome shotgun (WGS) entry which is preliminary data.</text>
</comment>
<reference evidence="1" key="1">
    <citation type="submission" date="2020-09" db="EMBL/GenBank/DDBJ databases">
        <title>Genome-Enabled Discovery of Anthraquinone Biosynthesis in Senna tora.</title>
        <authorList>
            <person name="Kang S.-H."/>
            <person name="Pandey R.P."/>
            <person name="Lee C.-M."/>
            <person name="Sim J.-S."/>
            <person name="Jeong J.-T."/>
            <person name="Choi B.-S."/>
            <person name="Jung M."/>
            <person name="Ginzburg D."/>
            <person name="Zhao K."/>
            <person name="Won S.Y."/>
            <person name="Oh T.-J."/>
            <person name="Yu Y."/>
            <person name="Kim N.-H."/>
            <person name="Lee O.R."/>
            <person name="Lee T.-H."/>
            <person name="Bashyal P."/>
            <person name="Kim T.-S."/>
            <person name="Lee W.-H."/>
            <person name="Kawkins C."/>
            <person name="Kim C.-K."/>
            <person name="Kim J.S."/>
            <person name="Ahn B.O."/>
            <person name="Rhee S.Y."/>
            <person name="Sohng J.K."/>
        </authorList>
    </citation>
    <scope>NUCLEOTIDE SEQUENCE</scope>
    <source>
        <tissue evidence="1">Leaf</tissue>
    </source>
</reference>
<evidence type="ECO:0000313" key="1">
    <source>
        <dbReference type="EMBL" id="KAF7827639.1"/>
    </source>
</evidence>
<evidence type="ECO:0000313" key="2">
    <source>
        <dbReference type="Proteomes" id="UP000634136"/>
    </source>
</evidence>
<accession>A0A834U148</accession>
<dbReference type="Proteomes" id="UP000634136">
    <property type="component" value="Unassembled WGS sequence"/>
</dbReference>